<dbReference type="KEGG" id="ahs:AHALO_2206"/>
<dbReference type="EMBL" id="NXIF01000031">
    <property type="protein sequence ID" value="PKI80657.1"/>
    <property type="molecule type" value="Genomic_DNA"/>
</dbReference>
<gene>
    <name evidence="1" type="ORF">CP960_08295</name>
</gene>
<evidence type="ECO:0000313" key="1">
    <source>
        <dbReference type="EMBL" id="PKI80657.1"/>
    </source>
</evidence>
<sequence>MEDFSTQNIDKISHNIASLSKDMYEIKKTILSKEKEKEKISKKDKKRRESLKKAQAKFKNVSTNLSLEDYEKFEKRFKKLGLSKSAYLKKLIMDDNLE</sequence>
<proteinExistence type="predicted"/>
<protein>
    <submittedName>
        <fullName evidence="1">Uncharacterized protein</fullName>
    </submittedName>
</protein>
<dbReference type="OrthoDB" id="5365799at2"/>
<dbReference type="RefSeq" id="WP_101184952.1">
    <property type="nucleotide sequence ID" value="NZ_CP031218.1"/>
</dbReference>
<evidence type="ECO:0000313" key="2">
    <source>
        <dbReference type="Proteomes" id="UP000233248"/>
    </source>
</evidence>
<organism evidence="1 2">
    <name type="scientific">Malaciobacter halophilus</name>
    <dbReference type="NCBI Taxonomy" id="197482"/>
    <lineage>
        <taxon>Bacteria</taxon>
        <taxon>Pseudomonadati</taxon>
        <taxon>Campylobacterota</taxon>
        <taxon>Epsilonproteobacteria</taxon>
        <taxon>Campylobacterales</taxon>
        <taxon>Arcobacteraceae</taxon>
        <taxon>Malaciobacter</taxon>
    </lineage>
</organism>
<keyword evidence="2" id="KW-1185">Reference proteome</keyword>
<name>A0A2N1J259_9BACT</name>
<reference evidence="1 2" key="1">
    <citation type="submission" date="2017-09" db="EMBL/GenBank/DDBJ databases">
        <title>Genomics of the genus Arcobacter.</title>
        <authorList>
            <person name="Perez-Cataluna A."/>
            <person name="Figueras M.J."/>
            <person name="Salas-Masso N."/>
        </authorList>
    </citation>
    <scope>NUCLEOTIDE SEQUENCE [LARGE SCALE GENOMIC DNA]</scope>
    <source>
        <strain evidence="1 2">DSM 18005</strain>
    </source>
</reference>
<dbReference type="Proteomes" id="UP000233248">
    <property type="component" value="Unassembled WGS sequence"/>
</dbReference>
<accession>A0A2N1J259</accession>
<dbReference type="AlphaFoldDB" id="A0A2N1J259"/>
<comment type="caution">
    <text evidence="1">The sequence shown here is derived from an EMBL/GenBank/DDBJ whole genome shotgun (WGS) entry which is preliminary data.</text>
</comment>